<comment type="caution">
    <text evidence="11">The sequence shown here is derived from an EMBL/GenBank/DDBJ whole genome shotgun (WGS) entry which is preliminary data.</text>
</comment>
<dbReference type="Gene3D" id="1.10.510.10">
    <property type="entry name" value="Transferase(Phosphotransferase) domain 1"/>
    <property type="match status" value="1"/>
</dbReference>
<dbReference type="PROSITE" id="PS50011">
    <property type="entry name" value="PROTEIN_KINASE_DOM"/>
    <property type="match status" value="1"/>
</dbReference>
<evidence type="ECO:0000256" key="3">
    <source>
        <dbReference type="ARBA" id="ARBA00022679"/>
    </source>
</evidence>
<evidence type="ECO:0000313" key="11">
    <source>
        <dbReference type="EMBL" id="MBN8232487.1"/>
    </source>
</evidence>
<dbReference type="EMBL" id="JAFIMU010000012">
    <property type="protein sequence ID" value="MBN8232487.1"/>
    <property type="molecule type" value="Genomic_DNA"/>
</dbReference>
<evidence type="ECO:0000256" key="6">
    <source>
        <dbReference type="ARBA" id="ARBA00022840"/>
    </source>
</evidence>
<keyword evidence="6" id="KW-0067">ATP-binding</keyword>
<evidence type="ECO:0000256" key="8">
    <source>
        <dbReference type="ARBA" id="ARBA00048679"/>
    </source>
</evidence>
<dbReference type="InterPro" id="IPR050660">
    <property type="entry name" value="NEK_Ser/Thr_kinase"/>
</dbReference>
<feature type="region of interest" description="Disordered" evidence="9">
    <location>
        <begin position="1"/>
        <end position="26"/>
    </location>
</feature>
<gene>
    <name evidence="11" type="ORF">JYK02_33725</name>
</gene>
<dbReference type="CDD" id="cd14014">
    <property type="entry name" value="STKc_PknB_like"/>
    <property type="match status" value="1"/>
</dbReference>
<evidence type="ECO:0000256" key="2">
    <source>
        <dbReference type="ARBA" id="ARBA00022527"/>
    </source>
</evidence>
<dbReference type="EC" id="2.7.11.1" evidence="1"/>
<keyword evidence="12" id="KW-1185">Reference proteome</keyword>
<dbReference type="SUPFAM" id="SSF56112">
    <property type="entry name" value="Protein kinase-like (PK-like)"/>
    <property type="match status" value="1"/>
</dbReference>
<proteinExistence type="predicted"/>
<keyword evidence="3" id="KW-0808">Transferase</keyword>
<evidence type="ECO:0000256" key="5">
    <source>
        <dbReference type="ARBA" id="ARBA00022777"/>
    </source>
</evidence>
<dbReference type="RefSeq" id="WP_207057024.1">
    <property type="nucleotide sequence ID" value="NZ_JAFIMU010000012.1"/>
</dbReference>
<protein>
    <recommendedName>
        <fullName evidence="1">non-specific serine/threonine protein kinase</fullName>
        <ecNumber evidence="1">2.7.11.1</ecNumber>
    </recommendedName>
</protein>
<dbReference type="GO" id="GO:0004674">
    <property type="term" value="F:protein serine/threonine kinase activity"/>
    <property type="evidence" value="ECO:0007669"/>
    <property type="project" value="UniProtKB-KW"/>
</dbReference>
<comment type="catalytic activity">
    <reaction evidence="8">
        <text>L-seryl-[protein] + ATP = O-phospho-L-seryl-[protein] + ADP + H(+)</text>
        <dbReference type="Rhea" id="RHEA:17989"/>
        <dbReference type="Rhea" id="RHEA-COMP:9863"/>
        <dbReference type="Rhea" id="RHEA-COMP:11604"/>
        <dbReference type="ChEBI" id="CHEBI:15378"/>
        <dbReference type="ChEBI" id="CHEBI:29999"/>
        <dbReference type="ChEBI" id="CHEBI:30616"/>
        <dbReference type="ChEBI" id="CHEBI:83421"/>
        <dbReference type="ChEBI" id="CHEBI:456216"/>
        <dbReference type="EC" id="2.7.11.1"/>
    </reaction>
</comment>
<dbReference type="PANTHER" id="PTHR43671:SF98">
    <property type="entry name" value="SERINE_THREONINE-PROTEIN KINASE NEK11"/>
    <property type="match status" value="1"/>
</dbReference>
<keyword evidence="5 11" id="KW-0418">Kinase</keyword>
<keyword evidence="2 11" id="KW-0723">Serine/threonine-protein kinase</keyword>
<organism evidence="11 12">
    <name type="scientific">Corallococcus macrosporus</name>
    <dbReference type="NCBI Taxonomy" id="35"/>
    <lineage>
        <taxon>Bacteria</taxon>
        <taxon>Pseudomonadati</taxon>
        <taxon>Myxococcota</taxon>
        <taxon>Myxococcia</taxon>
        <taxon>Myxococcales</taxon>
        <taxon>Cystobacterineae</taxon>
        <taxon>Myxococcaceae</taxon>
        <taxon>Corallococcus</taxon>
    </lineage>
</organism>
<dbReference type="InterPro" id="IPR000719">
    <property type="entry name" value="Prot_kinase_dom"/>
</dbReference>
<dbReference type="Pfam" id="PF00069">
    <property type="entry name" value="Pkinase"/>
    <property type="match status" value="1"/>
</dbReference>
<evidence type="ECO:0000259" key="10">
    <source>
        <dbReference type="PROSITE" id="PS50011"/>
    </source>
</evidence>
<dbReference type="Proteomes" id="UP000664052">
    <property type="component" value="Unassembled WGS sequence"/>
</dbReference>
<comment type="catalytic activity">
    <reaction evidence="7">
        <text>L-threonyl-[protein] + ATP = O-phospho-L-threonyl-[protein] + ADP + H(+)</text>
        <dbReference type="Rhea" id="RHEA:46608"/>
        <dbReference type="Rhea" id="RHEA-COMP:11060"/>
        <dbReference type="Rhea" id="RHEA-COMP:11605"/>
        <dbReference type="ChEBI" id="CHEBI:15378"/>
        <dbReference type="ChEBI" id="CHEBI:30013"/>
        <dbReference type="ChEBI" id="CHEBI:30616"/>
        <dbReference type="ChEBI" id="CHEBI:61977"/>
        <dbReference type="ChEBI" id="CHEBI:456216"/>
        <dbReference type="EC" id="2.7.11.1"/>
    </reaction>
</comment>
<dbReference type="InterPro" id="IPR011009">
    <property type="entry name" value="Kinase-like_dom_sf"/>
</dbReference>
<evidence type="ECO:0000256" key="7">
    <source>
        <dbReference type="ARBA" id="ARBA00047899"/>
    </source>
</evidence>
<evidence type="ECO:0000313" key="12">
    <source>
        <dbReference type="Proteomes" id="UP000664052"/>
    </source>
</evidence>
<accession>A0ABS3DMB8</accession>
<evidence type="ECO:0000256" key="1">
    <source>
        <dbReference type="ARBA" id="ARBA00012513"/>
    </source>
</evidence>
<reference evidence="11 12" key="1">
    <citation type="submission" date="2021-02" db="EMBL/GenBank/DDBJ databases">
        <title>De Novo genome assembly of isolated myxobacteria.</title>
        <authorList>
            <person name="Stevens D.C."/>
        </authorList>
    </citation>
    <scope>NUCLEOTIDE SEQUENCE [LARGE SCALE GENOMIC DNA]</scope>
    <source>
        <strain evidence="11 12">ATCC 29039</strain>
    </source>
</reference>
<sequence>MPATTTDDLARTEASRRRRQLPPTPDRPLHLFTIEGIRYEAVRELVLMQTGEQLLLARRYPERIPSLPGFCFVRRLANPSTYLQRARLGEEIQLAFRLHHPAIAQVFHRKVHQGALHVVMESVDGPSLETLVSAGVARGRPVSEAFALYVGAEIAEALHHAHTLLDAAGQPLGVIHRDVNPRHVYVGTQGQVKLTNFGAAYSQVVGREESPANLVRGDVAYASPEYLARQPLSPRSDVFGLGVLLVELFTGKHLFDVEDVLRTPTGLASLYTEILPSLPLTQMQALLARFGPEDVEGAVASLSPDVKAMLHVALRASAEERFCTAADMRDAMRVALARRHPGFGRQEAAAEWAQVLAEGSGLRDEVEFGEGGLFREGLEAHELDGLKRE</sequence>
<evidence type="ECO:0000256" key="4">
    <source>
        <dbReference type="ARBA" id="ARBA00022741"/>
    </source>
</evidence>
<keyword evidence="4" id="KW-0547">Nucleotide-binding</keyword>
<evidence type="ECO:0000256" key="9">
    <source>
        <dbReference type="SAM" id="MobiDB-lite"/>
    </source>
</evidence>
<feature type="domain" description="Protein kinase" evidence="10">
    <location>
        <begin position="39"/>
        <end position="343"/>
    </location>
</feature>
<name>A0ABS3DMB8_9BACT</name>
<dbReference type="PANTHER" id="PTHR43671">
    <property type="entry name" value="SERINE/THREONINE-PROTEIN KINASE NEK"/>
    <property type="match status" value="1"/>
</dbReference>